<sequence length="101" mass="11353">MGRLIYGSAAEELQVDDRTLAHLRAVIVSKWRRGETFLFTLPGPDGQRGQGPALWMHPRVPLRFTFSSNSNHALNRRWLDELLLSADSVAGLRVLSEPVDD</sequence>
<name>A0ABM8GGJ3_9MICO</name>
<dbReference type="EMBL" id="AP027731">
    <property type="protein sequence ID" value="BDZ47463.1"/>
    <property type="molecule type" value="Genomic_DNA"/>
</dbReference>
<dbReference type="Proteomes" id="UP001321498">
    <property type="component" value="Chromosome"/>
</dbReference>
<evidence type="ECO:0000313" key="2">
    <source>
        <dbReference type="EMBL" id="BDZ47463.1"/>
    </source>
</evidence>
<keyword evidence="3" id="KW-1185">Reference proteome</keyword>
<evidence type="ECO:0000313" key="3">
    <source>
        <dbReference type="Proteomes" id="UP001321498"/>
    </source>
</evidence>
<proteinExistence type="predicted"/>
<organism evidence="2 3">
    <name type="scientific">Naasia aerilata</name>
    <dbReference type="NCBI Taxonomy" id="1162966"/>
    <lineage>
        <taxon>Bacteria</taxon>
        <taxon>Bacillati</taxon>
        <taxon>Actinomycetota</taxon>
        <taxon>Actinomycetes</taxon>
        <taxon>Micrococcales</taxon>
        <taxon>Microbacteriaceae</taxon>
        <taxon>Naasia</taxon>
    </lineage>
</organism>
<accession>A0ABM8GGJ3</accession>
<reference evidence="3" key="1">
    <citation type="journal article" date="2019" name="Int. J. Syst. Evol. Microbiol.">
        <title>The Global Catalogue of Microorganisms (GCM) 10K type strain sequencing project: providing services to taxonomists for standard genome sequencing and annotation.</title>
        <authorList>
            <consortium name="The Broad Institute Genomics Platform"/>
            <consortium name="The Broad Institute Genome Sequencing Center for Infectious Disease"/>
            <person name="Wu L."/>
            <person name="Ma J."/>
        </authorList>
    </citation>
    <scope>NUCLEOTIDE SEQUENCE [LARGE SCALE GENOMIC DNA]</scope>
    <source>
        <strain evidence="3">NBRC 108725</strain>
    </source>
</reference>
<dbReference type="Pfam" id="PF25355">
    <property type="entry name" value="DUF7882"/>
    <property type="match status" value="1"/>
</dbReference>
<dbReference type="RefSeq" id="WP_286277381.1">
    <property type="nucleotide sequence ID" value="NZ_AP027731.1"/>
</dbReference>
<gene>
    <name evidence="2" type="ORF">GCM10025866_33720</name>
</gene>
<dbReference type="InterPro" id="IPR057204">
    <property type="entry name" value="DUF7882"/>
</dbReference>
<feature type="domain" description="DUF7882" evidence="1">
    <location>
        <begin position="1"/>
        <end position="97"/>
    </location>
</feature>
<evidence type="ECO:0000259" key="1">
    <source>
        <dbReference type="Pfam" id="PF25355"/>
    </source>
</evidence>
<protein>
    <recommendedName>
        <fullName evidence="1">DUF7882 domain-containing protein</fullName>
    </recommendedName>
</protein>